<proteinExistence type="predicted"/>
<protein>
    <submittedName>
        <fullName evidence="1">Uncharacterized protein</fullName>
    </submittedName>
</protein>
<accession>A0A8D9FS09</accession>
<reference evidence="1" key="1">
    <citation type="submission" date="2021-06" db="EMBL/GenBank/DDBJ databases">
        <authorList>
            <person name="Gannon L."/>
            <person name="Redgwell R T."/>
            <person name="Michniewski S."/>
            <person name="Harrison D C."/>
            <person name="Millard A."/>
        </authorList>
    </citation>
    <scope>NUCLEOTIDE SEQUENCE</scope>
</reference>
<organism evidence="1">
    <name type="scientific">uncultured marine phage</name>
    <dbReference type="NCBI Taxonomy" id="707152"/>
    <lineage>
        <taxon>Viruses</taxon>
        <taxon>environmental samples</taxon>
    </lineage>
</organism>
<name>A0A8D9FS09_9VIRU</name>
<dbReference type="EMBL" id="OU342829">
    <property type="protein sequence ID" value="CAG7580177.1"/>
    <property type="molecule type" value="Genomic_DNA"/>
</dbReference>
<gene>
    <name evidence="1" type="ORF">SLAVMIC_00285</name>
</gene>
<evidence type="ECO:0000313" key="1">
    <source>
        <dbReference type="EMBL" id="CAG7580177.1"/>
    </source>
</evidence>
<sequence>MKYIKNREQYLINQKVVEQATDQLYDGTWEDTFIGKFFSFLGRKVVHKMKKGKLNKLLEQLQRELEKSQFKTLEEEPIAQRYDVYQSIVMIKSYLKTDSDFSKEELIGFLEEAITHHTEQSENEVLPMEIRNAHVKVKDGFEEVLNYSSSLGSVNESVMRDDIDAEMMDAYPEIVDRFFDSTFQDLVGQGGSVKLGTYNPSVSGYEKAKEIIRTIIKDLSDDIKRTAGKAEDPDLAKKEKVFLDVINNIPYDDYASFSKFWTKEVLPLAKEIKTLGERSSREIRSGNVHDQNKSFIDNILSGDDSKVYVKWNGSKGQDLQGYANKQQMVSLLDGEKINMEQWDILSEDENARITSVTGENNKKTQYHIGRLDPNKISQIGDIELEKPEKSDLDDEYRRNMEDKMDEVFANDQEYKKEMTISKEEMEDLHETMVSKVEDQKNVVDPIAILRIFNRAYNSFSISKDEYDQLSSRYSPKVGARKKARYELLDNSARDKKLFREWNDGVLALLQQYGDYISNHTKKFIITMLDDNKLFGNRGAQAVLLSEYFDVPLDDAKSKLKDTDSPGEHRARLTEDEVVKFSSVNNVEMNSDKIRRVPFILEVVNEQGDRKKMSVFPMSANKGRDTSSLSVKYSSGDDYGFIKNYMEGINVELDTGQLEEMGMNDSDNEPVYSADFLSDNGFLEKGNKYRMTKIHRVSDDKGYEDTRVLIDKIYMLLGSQDEGLYRLPSLNDKMKKAINNSPHDKLI</sequence>